<dbReference type="Gene3D" id="3.90.1750.10">
    <property type="entry name" value="Hect, E3 ligase catalytic domains"/>
    <property type="match status" value="1"/>
</dbReference>
<dbReference type="InterPro" id="IPR000569">
    <property type="entry name" value="HECT_dom"/>
</dbReference>
<dbReference type="EMBL" id="CAWYQH010000013">
    <property type="protein sequence ID" value="CAK8675170.1"/>
    <property type="molecule type" value="Genomic_DNA"/>
</dbReference>
<gene>
    <name evidence="4" type="ORF">CVLEPA_LOCUS4778</name>
</gene>
<dbReference type="InterPro" id="IPR035983">
    <property type="entry name" value="Hect_E3_ubiquitin_ligase"/>
</dbReference>
<evidence type="ECO:0000256" key="2">
    <source>
        <dbReference type="PROSITE-ProRule" id="PRU00104"/>
    </source>
</evidence>
<organism evidence="4 5">
    <name type="scientific">Clavelina lepadiformis</name>
    <name type="common">Light-bulb sea squirt</name>
    <name type="synonym">Ascidia lepadiformis</name>
    <dbReference type="NCBI Taxonomy" id="159417"/>
    <lineage>
        <taxon>Eukaryota</taxon>
        <taxon>Metazoa</taxon>
        <taxon>Chordata</taxon>
        <taxon>Tunicata</taxon>
        <taxon>Ascidiacea</taxon>
        <taxon>Aplousobranchia</taxon>
        <taxon>Clavelinidae</taxon>
        <taxon>Clavelina</taxon>
    </lineage>
</organism>
<evidence type="ECO:0000256" key="1">
    <source>
        <dbReference type="ARBA" id="ARBA00022786"/>
    </source>
</evidence>
<evidence type="ECO:0000313" key="5">
    <source>
        <dbReference type="Proteomes" id="UP001642483"/>
    </source>
</evidence>
<proteinExistence type="predicted"/>
<dbReference type="PROSITE" id="PS50237">
    <property type="entry name" value="HECT"/>
    <property type="match status" value="1"/>
</dbReference>
<evidence type="ECO:0000313" key="4">
    <source>
        <dbReference type="EMBL" id="CAK8675170.1"/>
    </source>
</evidence>
<dbReference type="SUPFAM" id="SSF56204">
    <property type="entry name" value="Hect, E3 ligase catalytic domain"/>
    <property type="match status" value="1"/>
</dbReference>
<sequence length="649" mass="73463">MICTMYCTNCGKVLSSTHLFCGFCGQEKPHSSIETQNFCDETSSKENRSNCHDNLMDNNSNDTHSLKRKSDVMSFGQYKAVKGSQWKERVTKKSKPNEVGVQIGMLERGGKDFELKPIRNQTILLNIGKTESVDSILEKAVKKYLQFYPKSHDDGASYYLAFRDGRIIDLLPGTDEPFTIIKYKENIGKDYSRIFLYLVKEEKEDAAEHQEDDLLPDFPLTTLFSDPHNFIDCFSIDELQKTANKECDSSQKNESQIKKYKNICEVLSDLNKNIDDAEQLYIIVRRSAPVARYLALWQREVNTKGSANKRVVVKFQGENGIDSGAMAKEFFAIVVRLIREHFCPDGSPVDSMLYVQNGYFKTCGEIIAASLVQGGPAPFCFHSNVFKMLTTINSIDIRKLDLHIHFTESEKQLIQRISDDPSNPSYSDTILEHGYTGLVSADHTTDITRTLMVSITNRRLCYLKEFLSGLELFGIFEALQRNALLFEPLFITSSERAVDANYVASLLIPNHSDENSSKRIVEEKIMDNFVDFLMHLEDNKLNVTGHEILANDENDCHLISCTPPDLTPAGVLGWLTGQKHRPIFGNDLQISVQFDHNCLENNPKHSVCYPVVGACGRVVTLPTKHMEKENDFRSIFLTAICNAQAFGLH</sequence>
<protein>
    <recommendedName>
        <fullName evidence="3">HECT domain-containing protein</fullName>
    </recommendedName>
</protein>
<feature type="domain" description="HECT" evidence="3">
    <location>
        <begin position="303"/>
        <end position="336"/>
    </location>
</feature>
<reference evidence="4 5" key="1">
    <citation type="submission" date="2024-02" db="EMBL/GenBank/DDBJ databases">
        <authorList>
            <person name="Daric V."/>
            <person name="Darras S."/>
        </authorList>
    </citation>
    <scope>NUCLEOTIDE SEQUENCE [LARGE SCALE GENOMIC DNA]</scope>
</reference>
<comment type="caution">
    <text evidence="2">Lacks conserved residue(s) required for the propagation of feature annotation.</text>
</comment>
<keyword evidence="1 2" id="KW-0833">Ubl conjugation pathway</keyword>
<comment type="caution">
    <text evidence="4">The sequence shown here is derived from an EMBL/GenBank/DDBJ whole genome shotgun (WGS) entry which is preliminary data.</text>
</comment>
<name>A0ABP0F6A8_CLALP</name>
<dbReference type="Proteomes" id="UP001642483">
    <property type="component" value="Unassembled WGS sequence"/>
</dbReference>
<evidence type="ECO:0000259" key="3">
    <source>
        <dbReference type="PROSITE" id="PS50237"/>
    </source>
</evidence>
<keyword evidence="5" id="KW-1185">Reference proteome</keyword>
<accession>A0ABP0F6A8</accession>